<organism evidence="1 2">
    <name type="scientific">Niallia alba</name>
    <dbReference type="NCBI Taxonomy" id="2729105"/>
    <lineage>
        <taxon>Bacteria</taxon>
        <taxon>Bacillati</taxon>
        <taxon>Bacillota</taxon>
        <taxon>Bacilli</taxon>
        <taxon>Bacillales</taxon>
        <taxon>Bacillaceae</taxon>
        <taxon>Niallia</taxon>
    </lineage>
</organism>
<proteinExistence type="predicted"/>
<dbReference type="EMBL" id="JABBPK010000001">
    <property type="protein sequence ID" value="NMO75617.1"/>
    <property type="molecule type" value="Genomic_DNA"/>
</dbReference>
<evidence type="ECO:0000313" key="2">
    <source>
        <dbReference type="Proteomes" id="UP000588491"/>
    </source>
</evidence>
<accession>A0A7Y0PK69</accession>
<comment type="caution">
    <text evidence="1">The sequence shown here is derived from an EMBL/GenBank/DDBJ whole genome shotgun (WGS) entry which is preliminary data.</text>
</comment>
<protein>
    <submittedName>
        <fullName evidence="1">Uncharacterized protein</fullName>
    </submittedName>
</protein>
<reference evidence="1 2" key="1">
    <citation type="submission" date="2020-04" db="EMBL/GenBank/DDBJ databases">
        <title>Bacillus sp. UniB3 isolated from commercial digestive syrup.</title>
        <authorList>
            <person name="Thorat V."/>
            <person name="Kirdat K."/>
            <person name="Tiwarekar B."/>
            <person name="Yadav A."/>
        </authorList>
    </citation>
    <scope>NUCLEOTIDE SEQUENCE [LARGE SCALE GENOMIC DNA]</scope>
    <source>
        <strain evidence="1 2">UniB3</strain>
    </source>
</reference>
<dbReference type="AlphaFoldDB" id="A0A7Y0PK69"/>
<dbReference type="RefSeq" id="WP_016204594.1">
    <property type="nucleotide sequence ID" value="NZ_JABBPK010000001.1"/>
</dbReference>
<keyword evidence="2" id="KW-1185">Reference proteome</keyword>
<sequence length="77" mass="9037">MIGLLLNKKEVKEIEYLIKRELDEILLDLGDKRIDLAVKKAMVERYKDLFSLLKRVASPKDCLAYILTENKMINEKI</sequence>
<dbReference type="Proteomes" id="UP000588491">
    <property type="component" value="Unassembled WGS sequence"/>
</dbReference>
<gene>
    <name evidence="1" type="ORF">HHU08_00940</name>
</gene>
<evidence type="ECO:0000313" key="1">
    <source>
        <dbReference type="EMBL" id="NMO75617.1"/>
    </source>
</evidence>
<name>A0A7Y0PK69_9BACI</name>